<protein>
    <submittedName>
        <fullName evidence="2">Uncharacterized protein</fullName>
    </submittedName>
</protein>
<reference evidence="2" key="1">
    <citation type="submission" date="2018-05" db="EMBL/GenBank/DDBJ databases">
        <authorList>
            <person name="Lanie J.A."/>
            <person name="Ng W.-L."/>
            <person name="Kazmierczak K.M."/>
            <person name="Andrzejewski T.M."/>
            <person name="Davidsen T.M."/>
            <person name="Wayne K.J."/>
            <person name="Tettelin H."/>
            <person name="Glass J.I."/>
            <person name="Rusch D."/>
            <person name="Podicherti R."/>
            <person name="Tsui H.-C.T."/>
            <person name="Winkler M.E."/>
        </authorList>
    </citation>
    <scope>NUCLEOTIDE SEQUENCE</scope>
</reference>
<keyword evidence="1" id="KW-0472">Membrane</keyword>
<feature type="transmembrane region" description="Helical" evidence="1">
    <location>
        <begin position="12"/>
        <end position="30"/>
    </location>
</feature>
<sequence>MIDSITLYSAPSISSFSTSILVCPSSFMIVDSRLHCASM</sequence>
<name>A0A382AE80_9ZZZZ</name>
<accession>A0A382AE80</accession>
<proteinExistence type="predicted"/>
<gene>
    <name evidence="2" type="ORF">METZ01_LOCUS152563</name>
</gene>
<keyword evidence="1" id="KW-0812">Transmembrane</keyword>
<dbReference type="EMBL" id="UINC01024977">
    <property type="protein sequence ID" value="SVA99709.1"/>
    <property type="molecule type" value="Genomic_DNA"/>
</dbReference>
<evidence type="ECO:0000313" key="2">
    <source>
        <dbReference type="EMBL" id="SVA99709.1"/>
    </source>
</evidence>
<dbReference type="AlphaFoldDB" id="A0A382AE80"/>
<organism evidence="2">
    <name type="scientific">marine metagenome</name>
    <dbReference type="NCBI Taxonomy" id="408172"/>
    <lineage>
        <taxon>unclassified sequences</taxon>
        <taxon>metagenomes</taxon>
        <taxon>ecological metagenomes</taxon>
    </lineage>
</organism>
<keyword evidence="1" id="KW-1133">Transmembrane helix</keyword>
<evidence type="ECO:0000256" key="1">
    <source>
        <dbReference type="SAM" id="Phobius"/>
    </source>
</evidence>